<dbReference type="InterPro" id="IPR037508">
    <property type="entry name" value="Msb1/Mug8"/>
</dbReference>
<proteinExistence type="predicted"/>
<evidence type="ECO:0000259" key="1">
    <source>
        <dbReference type="PROSITE" id="PS50238"/>
    </source>
</evidence>
<dbReference type="InterPro" id="IPR000198">
    <property type="entry name" value="RhoGAP_dom"/>
</dbReference>
<reference evidence="2" key="1">
    <citation type="submission" date="2021-06" db="EMBL/GenBank/DDBJ databases">
        <authorList>
            <person name="Kallberg Y."/>
            <person name="Tangrot J."/>
            <person name="Rosling A."/>
        </authorList>
    </citation>
    <scope>NUCLEOTIDE SEQUENCE</scope>
    <source>
        <strain evidence="2">AZ414A</strain>
    </source>
</reference>
<evidence type="ECO:0000313" key="3">
    <source>
        <dbReference type="Proteomes" id="UP000789706"/>
    </source>
</evidence>
<dbReference type="Proteomes" id="UP000789706">
    <property type="component" value="Unassembled WGS sequence"/>
</dbReference>
<sequence>MLRGAKTSLVKKKNSIKRTLSKDGLKGRLGSLNKGDTRDIAQLVTLEEVHLIIKRCSDEISERGLHEVDIFKPTHIGYHIDEVRDLISCLLRENRADYEDELRAQNIHNIVATMKWALMHSTTALVPYQFYEEFVRYEQEWDYDPSKGSFKKFLCYLPKQNQEILCELFKICVEVTEESDTNNMSVQKIVKSLALCILGDNKNYNRNFNSAYAEWRKCSNACLHLFLAYLREKAINQPLNSRLTILLDNYVEYRKLSVTSDYFEHPLPDSTVKNLSPNNDNNLKSVDFSSIESRPVSILKVTRQVPTTSGLANRQRKFSNLLPDVMDSLKRKTIIRPNTLMSIDEQQSAEKIWTKFQNDGVGALSDDYLNLYLSVEENTRNSMMNEAQWNQFSRKGFKSLYLDLPDVGMIENNTSNEGQEVNLTRNDSGVSMRQTIVWDEFPSAEFEDNVDNNVSSISLPIIEITEAINNYIKKKTKLVKFKSIKKPRSKSLDETLVGNENLEENLKDWDIVDSTQDLPITTHLSIETIDEIFPYVWMETTASEQHDRWGDWVFIEPRKGLVHECEWVMLEEKEQVFSEWEVDKKYLKRRKMKGVSAFSNFSIPWVRGRKGKSRPVSKASTIGSKSREETYWDNEQEHLDDESYIEENQNFNNSEGYIYDIVEEDEIQEQQQNDRNSNSEIITPKIDIKGKGKSVDNYNYNYRPYTTSIQV</sequence>
<dbReference type="GO" id="GO:0007165">
    <property type="term" value="P:signal transduction"/>
    <property type="evidence" value="ECO:0007669"/>
    <property type="project" value="InterPro"/>
</dbReference>
<dbReference type="SMART" id="SM00324">
    <property type="entry name" value="RhoGAP"/>
    <property type="match status" value="1"/>
</dbReference>
<dbReference type="InterPro" id="IPR012965">
    <property type="entry name" value="Msb1/Mug8_dom"/>
</dbReference>
<feature type="domain" description="Rho-GAP" evidence="1">
    <location>
        <begin position="41"/>
        <end position="234"/>
    </location>
</feature>
<evidence type="ECO:0000313" key="2">
    <source>
        <dbReference type="EMBL" id="CAG8514570.1"/>
    </source>
</evidence>
<dbReference type="EMBL" id="CAJVPK010000471">
    <property type="protein sequence ID" value="CAG8514570.1"/>
    <property type="molecule type" value="Genomic_DNA"/>
</dbReference>
<keyword evidence="3" id="KW-1185">Reference proteome</keyword>
<dbReference type="SUPFAM" id="SSF48350">
    <property type="entry name" value="GTPase activation domain, GAP"/>
    <property type="match status" value="1"/>
</dbReference>
<protein>
    <submittedName>
        <fullName evidence="2">9044_t:CDS:1</fullName>
    </submittedName>
</protein>
<dbReference type="Pfam" id="PF08101">
    <property type="entry name" value="Msb1-Mug8_dom"/>
    <property type="match status" value="1"/>
</dbReference>
<dbReference type="AlphaFoldDB" id="A0A9N9A2E9"/>
<dbReference type="InterPro" id="IPR008936">
    <property type="entry name" value="Rho_GTPase_activation_prot"/>
</dbReference>
<dbReference type="PANTHER" id="PTHR28093:SF1">
    <property type="entry name" value="MORPHOGENESIS-RELATED PROTEIN MSB1"/>
    <property type="match status" value="1"/>
</dbReference>
<organism evidence="2 3">
    <name type="scientific">Diversispora eburnea</name>
    <dbReference type="NCBI Taxonomy" id="1213867"/>
    <lineage>
        <taxon>Eukaryota</taxon>
        <taxon>Fungi</taxon>
        <taxon>Fungi incertae sedis</taxon>
        <taxon>Mucoromycota</taxon>
        <taxon>Glomeromycotina</taxon>
        <taxon>Glomeromycetes</taxon>
        <taxon>Diversisporales</taxon>
        <taxon>Diversisporaceae</taxon>
        <taxon>Diversispora</taxon>
    </lineage>
</organism>
<dbReference type="Gene3D" id="1.10.555.10">
    <property type="entry name" value="Rho GTPase activation protein"/>
    <property type="match status" value="1"/>
</dbReference>
<dbReference type="PANTHER" id="PTHR28093">
    <property type="entry name" value="MORPHOGENESIS-RELATED PROTEIN MSB1"/>
    <property type="match status" value="1"/>
</dbReference>
<accession>A0A9N9A2E9</accession>
<comment type="caution">
    <text evidence="2">The sequence shown here is derived from an EMBL/GenBank/DDBJ whole genome shotgun (WGS) entry which is preliminary data.</text>
</comment>
<name>A0A9N9A2E9_9GLOM</name>
<dbReference type="OrthoDB" id="3362494at2759"/>
<gene>
    <name evidence="2" type="ORF">DEBURN_LOCUS5351</name>
</gene>
<dbReference type="PROSITE" id="PS50238">
    <property type="entry name" value="RHOGAP"/>
    <property type="match status" value="1"/>
</dbReference>